<evidence type="ECO:0000313" key="3">
    <source>
        <dbReference type="Proteomes" id="UP000800200"/>
    </source>
</evidence>
<feature type="non-terminal residue" evidence="2">
    <location>
        <position position="178"/>
    </location>
</feature>
<feature type="compositionally biased region" description="Acidic residues" evidence="1">
    <location>
        <begin position="115"/>
        <end position="129"/>
    </location>
</feature>
<dbReference type="Proteomes" id="UP000800200">
    <property type="component" value="Unassembled WGS sequence"/>
</dbReference>
<feature type="compositionally biased region" description="Low complexity" evidence="1">
    <location>
        <begin position="79"/>
        <end position="97"/>
    </location>
</feature>
<gene>
    <name evidence="2" type="ORF">K469DRAFT_509480</name>
</gene>
<keyword evidence="3" id="KW-1185">Reference proteome</keyword>
<proteinExistence type="predicted"/>
<name>A0A6A6EYA5_9PEZI</name>
<evidence type="ECO:0000256" key="1">
    <source>
        <dbReference type="SAM" id="MobiDB-lite"/>
    </source>
</evidence>
<sequence>MPPKANPSSDGNANGIAGFDARETRFLAAAFISQIGTDKYDYQLMATLTGNTPGSLQKMVPPVKRKAADKYPSFAGFLGAPSSSGKGGAAAANANGDDAPKAKKGGGRKRKVAETSEEGNGDAEAETDTGGEKKKTKGRGRPKKVKDEEEKENSANGGNDDSMYTDNQEIMRWMTADD</sequence>
<feature type="compositionally biased region" description="Polar residues" evidence="1">
    <location>
        <begin position="154"/>
        <end position="168"/>
    </location>
</feature>
<feature type="region of interest" description="Disordered" evidence="1">
    <location>
        <begin position="73"/>
        <end position="178"/>
    </location>
</feature>
<dbReference type="EMBL" id="ML994611">
    <property type="protein sequence ID" value="KAF2194876.1"/>
    <property type="molecule type" value="Genomic_DNA"/>
</dbReference>
<evidence type="ECO:0000313" key="2">
    <source>
        <dbReference type="EMBL" id="KAF2194876.1"/>
    </source>
</evidence>
<dbReference type="OrthoDB" id="3796455at2759"/>
<dbReference type="AlphaFoldDB" id="A0A6A6EYA5"/>
<protein>
    <submittedName>
        <fullName evidence="2">Uncharacterized protein</fullName>
    </submittedName>
</protein>
<organism evidence="2 3">
    <name type="scientific">Zopfia rhizophila CBS 207.26</name>
    <dbReference type="NCBI Taxonomy" id="1314779"/>
    <lineage>
        <taxon>Eukaryota</taxon>
        <taxon>Fungi</taxon>
        <taxon>Dikarya</taxon>
        <taxon>Ascomycota</taxon>
        <taxon>Pezizomycotina</taxon>
        <taxon>Dothideomycetes</taxon>
        <taxon>Dothideomycetes incertae sedis</taxon>
        <taxon>Zopfiaceae</taxon>
        <taxon>Zopfia</taxon>
    </lineage>
</organism>
<reference evidence="2" key="1">
    <citation type="journal article" date="2020" name="Stud. Mycol.">
        <title>101 Dothideomycetes genomes: a test case for predicting lifestyles and emergence of pathogens.</title>
        <authorList>
            <person name="Haridas S."/>
            <person name="Albert R."/>
            <person name="Binder M."/>
            <person name="Bloem J."/>
            <person name="Labutti K."/>
            <person name="Salamov A."/>
            <person name="Andreopoulos B."/>
            <person name="Baker S."/>
            <person name="Barry K."/>
            <person name="Bills G."/>
            <person name="Bluhm B."/>
            <person name="Cannon C."/>
            <person name="Castanera R."/>
            <person name="Culley D."/>
            <person name="Daum C."/>
            <person name="Ezra D."/>
            <person name="Gonzalez J."/>
            <person name="Henrissat B."/>
            <person name="Kuo A."/>
            <person name="Liang C."/>
            <person name="Lipzen A."/>
            <person name="Lutzoni F."/>
            <person name="Magnuson J."/>
            <person name="Mondo S."/>
            <person name="Nolan M."/>
            <person name="Ohm R."/>
            <person name="Pangilinan J."/>
            <person name="Park H.-J."/>
            <person name="Ramirez L."/>
            <person name="Alfaro M."/>
            <person name="Sun H."/>
            <person name="Tritt A."/>
            <person name="Yoshinaga Y."/>
            <person name="Zwiers L.-H."/>
            <person name="Turgeon B."/>
            <person name="Goodwin S."/>
            <person name="Spatafora J."/>
            <person name="Crous P."/>
            <person name="Grigoriev I."/>
        </authorList>
    </citation>
    <scope>NUCLEOTIDE SEQUENCE</scope>
    <source>
        <strain evidence="2">CBS 207.26</strain>
    </source>
</reference>
<feature type="compositionally biased region" description="Basic residues" evidence="1">
    <location>
        <begin position="102"/>
        <end position="111"/>
    </location>
</feature>
<feature type="compositionally biased region" description="Basic residues" evidence="1">
    <location>
        <begin position="134"/>
        <end position="144"/>
    </location>
</feature>
<accession>A0A6A6EYA5</accession>